<feature type="compositionally biased region" description="Basic and acidic residues" evidence="1">
    <location>
        <begin position="23"/>
        <end position="45"/>
    </location>
</feature>
<comment type="caution">
    <text evidence="2">The sequence shown here is derived from an EMBL/GenBank/DDBJ whole genome shotgun (WGS) entry which is preliminary data.</text>
</comment>
<dbReference type="Proteomes" id="UP000018001">
    <property type="component" value="Unassembled WGS sequence"/>
</dbReference>
<proteinExistence type="predicted"/>
<name>V5G1F4_BYSSN</name>
<accession>V5G1F4</accession>
<dbReference type="HOGENOM" id="CLU_1004705_0_0_1"/>
<evidence type="ECO:0000256" key="1">
    <source>
        <dbReference type="SAM" id="MobiDB-lite"/>
    </source>
</evidence>
<evidence type="ECO:0000313" key="3">
    <source>
        <dbReference type="Proteomes" id="UP000018001"/>
    </source>
</evidence>
<organism evidence="2 3">
    <name type="scientific">Byssochlamys spectabilis (strain No. 5 / NBRC 109023)</name>
    <name type="common">Paecilomyces variotii</name>
    <dbReference type="NCBI Taxonomy" id="1356009"/>
    <lineage>
        <taxon>Eukaryota</taxon>
        <taxon>Fungi</taxon>
        <taxon>Dikarya</taxon>
        <taxon>Ascomycota</taxon>
        <taxon>Pezizomycotina</taxon>
        <taxon>Eurotiomycetes</taxon>
        <taxon>Eurotiomycetidae</taxon>
        <taxon>Eurotiales</taxon>
        <taxon>Thermoascaceae</taxon>
        <taxon>Paecilomyces</taxon>
    </lineage>
</organism>
<dbReference type="InParanoid" id="V5G1F4"/>
<dbReference type="OrthoDB" id="4526105at2759"/>
<feature type="region of interest" description="Disordered" evidence="1">
    <location>
        <begin position="1"/>
        <end position="52"/>
    </location>
</feature>
<dbReference type="AlphaFoldDB" id="V5G1F4"/>
<reference evidence="3" key="1">
    <citation type="journal article" date="2014" name="Genome Announc.">
        <title>Draft genome sequence of the formaldehyde-resistant fungus Byssochlamys spectabilis No. 5 (anamorph Paecilomyces variotii No. 5) (NBRC109023).</title>
        <authorList>
            <person name="Oka T."/>
            <person name="Ekino K."/>
            <person name="Fukuda K."/>
            <person name="Nomura Y."/>
        </authorList>
    </citation>
    <scope>NUCLEOTIDE SEQUENCE [LARGE SCALE GENOMIC DNA]</scope>
    <source>
        <strain evidence="3">No. 5 / NBRC 109023</strain>
    </source>
</reference>
<gene>
    <name evidence="2" type="ORF">PVAR5_4477</name>
</gene>
<sequence>MASGKENTENTTKNNSHQAAQETAKDNTKQTKKQDTGKDTRKPDGATKSAFDLAWDRLPSCEPKWPITRAERLEELEKMSPHYEKTDQRANLKAAKAWHVQFPPDEIVPEDTIYFVNGQKVDESGIDSHKGWVWEEGLVGGDYMSGHGSTTQHTLPPPGPAAAITENTKWTYYERAPQGTHMYQMKIELRADTSLGGNGQSRVFDVCSDSGAYALVMLRSDLATIDTACHQQLTAMLALKLGYYAATAPKKFSPGIIFPAGAILLAPCASSGGGGGP</sequence>
<protein>
    <submittedName>
        <fullName evidence="2">Uncharacterized protein</fullName>
    </submittedName>
</protein>
<keyword evidence="3" id="KW-1185">Reference proteome</keyword>
<evidence type="ECO:0000313" key="2">
    <source>
        <dbReference type="EMBL" id="GAD95831.1"/>
    </source>
</evidence>
<dbReference type="EMBL" id="BAUL01000139">
    <property type="protein sequence ID" value="GAD95831.1"/>
    <property type="molecule type" value="Genomic_DNA"/>
</dbReference>